<gene>
    <name evidence="5" type="ORF">ACFFP0_06050</name>
</gene>
<dbReference type="Pfam" id="PF17874">
    <property type="entry name" value="TPR_MalT"/>
    <property type="match status" value="1"/>
</dbReference>
<dbReference type="InterPro" id="IPR027417">
    <property type="entry name" value="P-loop_NTPase"/>
</dbReference>
<reference evidence="5 6" key="1">
    <citation type="submission" date="2024-09" db="EMBL/GenBank/DDBJ databases">
        <authorList>
            <person name="Sun Q."/>
            <person name="Mori K."/>
        </authorList>
    </citation>
    <scope>NUCLEOTIDE SEQUENCE [LARGE SCALE GENOMIC DNA]</scope>
    <source>
        <strain evidence="5 6">TBRC 4938</strain>
    </source>
</reference>
<dbReference type="SMART" id="SM00421">
    <property type="entry name" value="HTH_LUXR"/>
    <property type="match status" value="1"/>
</dbReference>
<dbReference type="PROSITE" id="PS50043">
    <property type="entry name" value="HTH_LUXR_2"/>
    <property type="match status" value="1"/>
</dbReference>
<keyword evidence="6" id="KW-1185">Reference proteome</keyword>
<dbReference type="SUPFAM" id="SSF52540">
    <property type="entry name" value="P-loop containing nucleoside triphosphate hydrolases"/>
    <property type="match status" value="1"/>
</dbReference>
<dbReference type="Gene3D" id="1.25.40.10">
    <property type="entry name" value="Tetratricopeptide repeat domain"/>
    <property type="match status" value="1"/>
</dbReference>
<keyword evidence="2" id="KW-0238">DNA-binding</keyword>
<dbReference type="SUPFAM" id="SSF48452">
    <property type="entry name" value="TPR-like"/>
    <property type="match status" value="2"/>
</dbReference>
<sequence length="915" mass="100303">MADRSLPEKGAHTAEADGRARMRLRFRPPRMLFSGIERPYLLSRLAEGLARQTVVLHVPPGFGKTALMKAACEKLALGELPLPGPAEIRVERCCWLTIAPGTSPERFVADLREVLGLRDDIPATTLTDILEAAGRGDGVTVLFLDGIDEIDLAGQPRLLEELALEAPDNLRIACSSFRRPHLPLARLKARGVLTGVTAGELAFGRSEMRRLLSRSATAALIDPLMRITRGWPALAQLAAGIVSTSQSEEERERLLAGRHADLAGFVREAVIRRFSAPLLDMLRRTAIFEDFCPELAVDLGCEPLESGDVLLLDDLRPVVDRQAAGWFALHPVLRACLLDDARHDLDRLEKALHTRAAAWFAGHGLLERAVSHAARGGDFRMAEEIIGRAGGVDIFLRAGHKVLEHLIDNFPPEVLHASPGLTVCYAVVLSKRGNAAAGRERLELLKAEGEWTETALAAVDRGVLDHIDSLIDVYEDKRMASGQAERLERVAASLPPHATWELAWIHNHLCILYTRSGDLEAARLSALKALGYYREERTAYAQVFMLVHLGLVGMLAGQFSAALQFCREAEDLVERSHWTDRNLMAIARLATADILYLQGEVPLVEQMLGESVEPLVRGESWVDLFTRLFWLLARSRLQVSGFDTAAAAIDKAEEVAAERALPRLKIAAGIMRVDLLVRAGMIESAAQAHERIPALREGAAPDQWTWREACDFDIASARLALAQGQALKALNALEDLVSSCKSSNRGYHRLIGEIMAVRAAWKAGRQQQALAYLQSAIALARAHEATQLFLDEGQEFATTLRAIVRRFGLKAFSVDAVEFMSRIVGHGFGRQSRVSVAARDAESGQPASKGLLSSRETTVLKLLTEGRSNKEMARTLGLSEATVKFHLKNIYAKLGVGRRGMAVSVGRHLNLTTSD</sequence>
<dbReference type="PRINTS" id="PR00038">
    <property type="entry name" value="HTHLUXR"/>
</dbReference>
<name>A0ABV6AFE4_9HYPH</name>
<evidence type="ECO:0000313" key="6">
    <source>
        <dbReference type="Proteomes" id="UP001589692"/>
    </source>
</evidence>
<feature type="domain" description="HTH luxR-type" evidence="4">
    <location>
        <begin position="845"/>
        <end position="910"/>
    </location>
</feature>
<proteinExistence type="predicted"/>
<dbReference type="InterPro" id="IPR036388">
    <property type="entry name" value="WH-like_DNA-bd_sf"/>
</dbReference>
<organism evidence="5 6">
    <name type="scientific">Rhizobium puerariae</name>
    <dbReference type="NCBI Taxonomy" id="1585791"/>
    <lineage>
        <taxon>Bacteria</taxon>
        <taxon>Pseudomonadati</taxon>
        <taxon>Pseudomonadota</taxon>
        <taxon>Alphaproteobacteria</taxon>
        <taxon>Hyphomicrobiales</taxon>
        <taxon>Rhizobiaceae</taxon>
        <taxon>Rhizobium/Agrobacterium group</taxon>
        <taxon>Rhizobium</taxon>
    </lineage>
</organism>
<dbReference type="PANTHER" id="PTHR44688:SF16">
    <property type="entry name" value="DNA-BINDING TRANSCRIPTIONAL ACTIVATOR DEVR_DOSR"/>
    <property type="match status" value="1"/>
</dbReference>
<dbReference type="Gene3D" id="3.40.50.300">
    <property type="entry name" value="P-loop containing nucleotide triphosphate hydrolases"/>
    <property type="match status" value="1"/>
</dbReference>
<evidence type="ECO:0000256" key="1">
    <source>
        <dbReference type="ARBA" id="ARBA00023015"/>
    </source>
</evidence>
<keyword evidence="1" id="KW-0805">Transcription regulation</keyword>
<dbReference type="InterPro" id="IPR000792">
    <property type="entry name" value="Tscrpt_reg_LuxR_C"/>
</dbReference>
<dbReference type="RefSeq" id="WP_377257646.1">
    <property type="nucleotide sequence ID" value="NZ_JBHMAA010000008.1"/>
</dbReference>
<evidence type="ECO:0000256" key="3">
    <source>
        <dbReference type="ARBA" id="ARBA00023163"/>
    </source>
</evidence>
<dbReference type="InterPro" id="IPR041617">
    <property type="entry name" value="TPR_MalT"/>
</dbReference>
<dbReference type="PANTHER" id="PTHR44688">
    <property type="entry name" value="DNA-BINDING TRANSCRIPTIONAL ACTIVATOR DEVR_DOSR"/>
    <property type="match status" value="1"/>
</dbReference>
<keyword evidence="3" id="KW-0804">Transcription</keyword>
<dbReference type="Gene3D" id="1.10.10.10">
    <property type="entry name" value="Winged helix-like DNA-binding domain superfamily/Winged helix DNA-binding domain"/>
    <property type="match status" value="1"/>
</dbReference>
<comment type="caution">
    <text evidence="5">The sequence shown here is derived from an EMBL/GenBank/DDBJ whole genome shotgun (WGS) entry which is preliminary data.</text>
</comment>
<dbReference type="CDD" id="cd06170">
    <property type="entry name" value="LuxR_C_like"/>
    <property type="match status" value="1"/>
</dbReference>
<dbReference type="Proteomes" id="UP001589692">
    <property type="component" value="Unassembled WGS sequence"/>
</dbReference>
<dbReference type="InterPro" id="IPR011990">
    <property type="entry name" value="TPR-like_helical_dom_sf"/>
</dbReference>
<dbReference type="EMBL" id="JBHMAA010000008">
    <property type="protein sequence ID" value="MFB9948403.1"/>
    <property type="molecule type" value="Genomic_DNA"/>
</dbReference>
<evidence type="ECO:0000256" key="2">
    <source>
        <dbReference type="ARBA" id="ARBA00023125"/>
    </source>
</evidence>
<dbReference type="Pfam" id="PF00196">
    <property type="entry name" value="GerE"/>
    <property type="match status" value="1"/>
</dbReference>
<evidence type="ECO:0000313" key="5">
    <source>
        <dbReference type="EMBL" id="MFB9948403.1"/>
    </source>
</evidence>
<dbReference type="InterPro" id="IPR016032">
    <property type="entry name" value="Sig_transdc_resp-reg_C-effctor"/>
</dbReference>
<dbReference type="SUPFAM" id="SSF46894">
    <property type="entry name" value="C-terminal effector domain of the bipartite response regulators"/>
    <property type="match status" value="1"/>
</dbReference>
<accession>A0ABV6AFE4</accession>
<protein>
    <submittedName>
        <fullName evidence="5">LuxR C-terminal-related transcriptional regulator</fullName>
    </submittedName>
</protein>
<evidence type="ECO:0000259" key="4">
    <source>
        <dbReference type="PROSITE" id="PS50043"/>
    </source>
</evidence>